<dbReference type="InterPro" id="IPR029068">
    <property type="entry name" value="Glyas_Bleomycin-R_OHBP_Dase"/>
</dbReference>
<organism evidence="3 4">
    <name type="scientific">Fertoeibacter niger</name>
    <dbReference type="NCBI Taxonomy" id="2656921"/>
    <lineage>
        <taxon>Bacteria</taxon>
        <taxon>Pseudomonadati</taxon>
        <taxon>Pseudomonadota</taxon>
        <taxon>Alphaproteobacteria</taxon>
        <taxon>Rhodobacterales</taxon>
        <taxon>Paracoccaceae</taxon>
        <taxon>Fertoeibacter</taxon>
    </lineage>
</organism>
<evidence type="ECO:0000313" key="3">
    <source>
        <dbReference type="EMBL" id="NUB45016.1"/>
    </source>
</evidence>
<dbReference type="GO" id="GO:0046491">
    <property type="term" value="P:L-methylmalonyl-CoA metabolic process"/>
    <property type="evidence" value="ECO:0007669"/>
    <property type="project" value="TreeGrafter"/>
</dbReference>
<dbReference type="InterPro" id="IPR051785">
    <property type="entry name" value="MMCE/EMCE_epimerase"/>
</dbReference>
<dbReference type="InterPro" id="IPR037523">
    <property type="entry name" value="VOC_core"/>
</dbReference>
<comment type="caution">
    <text evidence="3">The sequence shown here is derived from an EMBL/GenBank/DDBJ whole genome shotgun (WGS) entry which is preliminary data.</text>
</comment>
<dbReference type="Gene3D" id="3.10.180.10">
    <property type="entry name" value="2,3-Dihydroxybiphenyl 1,2-Dioxygenase, domain 1"/>
    <property type="match status" value="1"/>
</dbReference>
<dbReference type="EMBL" id="WHUT02000006">
    <property type="protein sequence ID" value="NUB45016.1"/>
    <property type="molecule type" value="Genomic_DNA"/>
</dbReference>
<evidence type="ECO:0000259" key="2">
    <source>
        <dbReference type="PROSITE" id="PS51819"/>
    </source>
</evidence>
<dbReference type="PANTHER" id="PTHR43048">
    <property type="entry name" value="METHYLMALONYL-COA EPIMERASE"/>
    <property type="match status" value="1"/>
</dbReference>
<proteinExistence type="predicted"/>
<dbReference type="AlphaFoldDB" id="A0A8X8H7U2"/>
<name>A0A8X8H7U2_9RHOB</name>
<dbReference type="PROSITE" id="PS51819">
    <property type="entry name" value="VOC"/>
    <property type="match status" value="1"/>
</dbReference>
<keyword evidence="4" id="KW-1185">Reference proteome</keyword>
<gene>
    <name evidence="3" type="ORF">GEU84_011510</name>
</gene>
<dbReference type="PANTHER" id="PTHR43048:SF3">
    <property type="entry name" value="METHYLMALONYL-COA EPIMERASE, MITOCHONDRIAL"/>
    <property type="match status" value="1"/>
</dbReference>
<dbReference type="Pfam" id="PF13669">
    <property type="entry name" value="Glyoxalase_4"/>
    <property type="match status" value="1"/>
</dbReference>
<feature type="domain" description="VOC" evidence="2">
    <location>
        <begin position="1"/>
        <end position="121"/>
    </location>
</feature>
<dbReference type="Proteomes" id="UP000484076">
    <property type="component" value="Unassembled WGS sequence"/>
</dbReference>
<evidence type="ECO:0000256" key="1">
    <source>
        <dbReference type="ARBA" id="ARBA00022723"/>
    </source>
</evidence>
<protein>
    <submittedName>
        <fullName evidence="3">VOC family protein</fullName>
    </submittedName>
</protein>
<dbReference type="GO" id="GO:0004493">
    <property type="term" value="F:methylmalonyl-CoA epimerase activity"/>
    <property type="evidence" value="ECO:0007669"/>
    <property type="project" value="TreeGrafter"/>
</dbReference>
<evidence type="ECO:0000313" key="4">
    <source>
        <dbReference type="Proteomes" id="UP000484076"/>
    </source>
</evidence>
<keyword evidence="1" id="KW-0479">Metal-binding</keyword>
<accession>A0A8X8H7U2</accession>
<dbReference type="GO" id="GO:0046872">
    <property type="term" value="F:metal ion binding"/>
    <property type="evidence" value="ECO:0007669"/>
    <property type="project" value="UniProtKB-KW"/>
</dbReference>
<reference evidence="3" key="1">
    <citation type="submission" date="2020-05" db="EMBL/GenBank/DDBJ databases">
        <title>Fertoebacter nigrum gen. nov., sp. nov., a new member of the family Rhodobacteraceae.</title>
        <authorList>
            <person name="Szuroczki S."/>
            <person name="Abbaszade G."/>
            <person name="Buni D."/>
            <person name="Schumann P."/>
            <person name="Toth E."/>
        </authorList>
    </citation>
    <scope>NUCLEOTIDE SEQUENCE</scope>
    <source>
        <strain evidence="3">RG-N-1a</strain>
    </source>
</reference>
<sequence length="129" mass="13586">MPDLEAAVAHWQAVLGVAAGPVLRNEAQGVQMQRFDLAGAQIELLSPLGDRGPLAGYLTRNPRGGLHHLAFASTDLEADLARLLQLGVVPIGQPGRNVMGQRMVFLQPASMQGLLIELQEADAAVTDGG</sequence>
<dbReference type="SUPFAM" id="SSF54593">
    <property type="entry name" value="Glyoxalase/Bleomycin resistance protein/Dihydroxybiphenyl dioxygenase"/>
    <property type="match status" value="1"/>
</dbReference>